<comment type="caution">
    <text evidence="1">The sequence shown here is derived from an EMBL/GenBank/DDBJ whole genome shotgun (WGS) entry which is preliminary data.</text>
</comment>
<proteinExistence type="predicted"/>
<dbReference type="Proteomes" id="UP001054837">
    <property type="component" value="Unassembled WGS sequence"/>
</dbReference>
<name>A0AAV4QTI4_9ARAC</name>
<keyword evidence="2" id="KW-1185">Reference proteome</keyword>
<evidence type="ECO:0000313" key="1">
    <source>
        <dbReference type="EMBL" id="GIY11396.1"/>
    </source>
</evidence>
<evidence type="ECO:0000313" key="2">
    <source>
        <dbReference type="Proteomes" id="UP001054837"/>
    </source>
</evidence>
<dbReference type="EMBL" id="BPLQ01004902">
    <property type="protein sequence ID" value="GIY11396.1"/>
    <property type="molecule type" value="Genomic_DNA"/>
</dbReference>
<accession>A0AAV4QTI4</accession>
<dbReference type="AlphaFoldDB" id="A0AAV4QTI4"/>
<organism evidence="1 2">
    <name type="scientific">Caerostris darwini</name>
    <dbReference type="NCBI Taxonomy" id="1538125"/>
    <lineage>
        <taxon>Eukaryota</taxon>
        <taxon>Metazoa</taxon>
        <taxon>Ecdysozoa</taxon>
        <taxon>Arthropoda</taxon>
        <taxon>Chelicerata</taxon>
        <taxon>Arachnida</taxon>
        <taxon>Araneae</taxon>
        <taxon>Araneomorphae</taxon>
        <taxon>Entelegynae</taxon>
        <taxon>Araneoidea</taxon>
        <taxon>Araneidae</taxon>
        <taxon>Caerostris</taxon>
    </lineage>
</organism>
<sequence>MSLNVQCPPPLHVIGTRRITEEFSKKSHETFPRWPPPHPIRHGPALRKVLFLDRAPHLERPAGNQAEKRSKNFLSSLSVLEVTDTVNFIHIRYSPSFLHIDYSPRILQVCGLILVLGLSPCFLHIHYSPSLMAYASSPF</sequence>
<protein>
    <submittedName>
        <fullName evidence="1">Uncharacterized protein</fullName>
    </submittedName>
</protein>
<reference evidence="1 2" key="1">
    <citation type="submission" date="2021-06" db="EMBL/GenBank/DDBJ databases">
        <title>Caerostris darwini draft genome.</title>
        <authorList>
            <person name="Kono N."/>
            <person name="Arakawa K."/>
        </authorList>
    </citation>
    <scope>NUCLEOTIDE SEQUENCE [LARGE SCALE GENOMIC DNA]</scope>
</reference>
<gene>
    <name evidence="1" type="ORF">CDAR_535841</name>
</gene>